<dbReference type="EMBL" id="JAPZBT010000003">
    <property type="protein sequence ID" value="KAJ5365417.1"/>
    <property type="molecule type" value="Genomic_DNA"/>
</dbReference>
<dbReference type="InterPro" id="IPR049192">
    <property type="entry name" value="DUF4246_C"/>
</dbReference>
<evidence type="ECO:0000259" key="1">
    <source>
        <dbReference type="Pfam" id="PF14033"/>
    </source>
</evidence>
<keyword evidence="4" id="KW-1185">Reference proteome</keyword>
<reference evidence="3" key="1">
    <citation type="submission" date="2022-12" db="EMBL/GenBank/DDBJ databases">
        <authorList>
            <person name="Petersen C."/>
        </authorList>
    </citation>
    <scope>NUCLEOTIDE SEQUENCE</scope>
    <source>
        <strain evidence="3">IBT 3081</strain>
    </source>
</reference>
<dbReference type="Pfam" id="PF14033">
    <property type="entry name" value="DUF4246"/>
    <property type="match status" value="1"/>
</dbReference>
<evidence type="ECO:0000259" key="2">
    <source>
        <dbReference type="Pfam" id="PF21666"/>
    </source>
</evidence>
<reference evidence="3" key="2">
    <citation type="journal article" date="2023" name="IMA Fungus">
        <title>Comparative genomic study of the Penicillium genus elucidates a diverse pangenome and 15 lateral gene transfer events.</title>
        <authorList>
            <person name="Petersen C."/>
            <person name="Sorensen T."/>
            <person name="Nielsen M.R."/>
            <person name="Sondergaard T.E."/>
            <person name="Sorensen J.L."/>
            <person name="Fitzpatrick D.A."/>
            <person name="Frisvad J.C."/>
            <person name="Nielsen K.L."/>
        </authorList>
    </citation>
    <scope>NUCLEOTIDE SEQUENCE</scope>
    <source>
        <strain evidence="3">IBT 3081</strain>
    </source>
</reference>
<feature type="domain" description="DUF4246" evidence="1">
    <location>
        <begin position="118"/>
        <end position="305"/>
    </location>
</feature>
<dbReference type="RefSeq" id="XP_056576884.1">
    <property type="nucleotide sequence ID" value="XM_056726033.1"/>
</dbReference>
<dbReference type="PANTHER" id="PTHR33119">
    <property type="entry name" value="IFI3P"/>
    <property type="match status" value="1"/>
</dbReference>
<evidence type="ECO:0000313" key="4">
    <source>
        <dbReference type="Proteomes" id="UP001147752"/>
    </source>
</evidence>
<dbReference type="InterPro" id="IPR049207">
    <property type="entry name" value="DUF4246_N"/>
</dbReference>
<dbReference type="InterPro" id="IPR025340">
    <property type="entry name" value="DUF4246"/>
</dbReference>
<dbReference type="GeneID" id="81465216"/>
<protein>
    <submittedName>
        <fullName evidence="3">Uncharacterized protein</fullName>
    </submittedName>
</protein>
<evidence type="ECO:0000313" key="3">
    <source>
        <dbReference type="EMBL" id="KAJ5365417.1"/>
    </source>
</evidence>
<sequence>MSCIQMNNTGDDKLQVPGFGDIPIDYELPTGERFAHGALEILDLGGRGRGRAQRLTFPEVMMLRLMGRVTEKPNWERGIFDENIVGQWHTDALSTWKAERYLELDWDVCIDMDLVTPKMWEWCKMELIDKAVQFQETGHILTFNADSGVCKSDLGRESQHDLQEAFSMLRNPSMKGVNRNPVLDLVDPSLFQLACGRSSVFDQGGRVNLVDNGISSPLTSNAHVPPTPEHPDEKVKAKYPKQTFLPDSRLICHMYRWSNRFQWLPCEVSLGLKATDVRIMSYINNLHPKNAQAYRAIERLISTSLDP</sequence>
<comment type="caution">
    <text evidence="3">The sequence shown here is derived from an EMBL/GenBank/DDBJ whole genome shotgun (WGS) entry which is preliminary data.</text>
</comment>
<accession>A0A9W9RSF7</accession>
<name>A0A9W9RSF7_9EURO</name>
<dbReference type="PANTHER" id="PTHR33119:SF1">
    <property type="entry name" value="FE2OG DIOXYGENASE DOMAIN-CONTAINING PROTEIN"/>
    <property type="match status" value="1"/>
</dbReference>
<dbReference type="AlphaFoldDB" id="A0A9W9RSF7"/>
<proteinExistence type="predicted"/>
<dbReference type="Pfam" id="PF21666">
    <property type="entry name" value="DUF4246_N"/>
    <property type="match status" value="1"/>
</dbReference>
<feature type="domain" description="DUF4246" evidence="2">
    <location>
        <begin position="16"/>
        <end position="90"/>
    </location>
</feature>
<gene>
    <name evidence="3" type="ORF">N7517_008303</name>
</gene>
<dbReference type="Proteomes" id="UP001147752">
    <property type="component" value="Unassembled WGS sequence"/>
</dbReference>
<organism evidence="3 4">
    <name type="scientific">Penicillium concentricum</name>
    <dbReference type="NCBI Taxonomy" id="293559"/>
    <lineage>
        <taxon>Eukaryota</taxon>
        <taxon>Fungi</taxon>
        <taxon>Dikarya</taxon>
        <taxon>Ascomycota</taxon>
        <taxon>Pezizomycotina</taxon>
        <taxon>Eurotiomycetes</taxon>
        <taxon>Eurotiomycetidae</taxon>
        <taxon>Eurotiales</taxon>
        <taxon>Aspergillaceae</taxon>
        <taxon>Penicillium</taxon>
    </lineage>
</organism>
<dbReference type="OrthoDB" id="415532at2759"/>